<dbReference type="InterPro" id="IPR009739">
    <property type="entry name" value="LprI-like_N"/>
</dbReference>
<comment type="caution">
    <text evidence="3">The sequence shown here is derived from an EMBL/GenBank/DDBJ whole genome shotgun (WGS) entry which is preliminary data.</text>
</comment>
<feature type="signal peptide" evidence="1">
    <location>
        <begin position="1"/>
        <end position="19"/>
    </location>
</feature>
<dbReference type="RefSeq" id="WP_380688158.1">
    <property type="nucleotide sequence ID" value="NZ_JBHRSS010000003.1"/>
</dbReference>
<evidence type="ECO:0000256" key="1">
    <source>
        <dbReference type="SAM" id="SignalP"/>
    </source>
</evidence>
<dbReference type="Gene3D" id="1.20.1270.180">
    <property type="match status" value="1"/>
</dbReference>
<sequence length="141" mass="15945">MKYLPFALLFLATAAGAVANPDAPRYVDAFHQRMAPYHERIVQGQTTLAMDQAGVAMAKALDNELNAAYRKLMTRLSPEQKSALRASQRQWLKYRDAEYAFLNQAFTRESHGSSSVLTVGSARNALVYERVEELWSYLEQL</sequence>
<feature type="domain" description="Lysozyme inhibitor LprI-like N-terminal" evidence="2">
    <location>
        <begin position="44"/>
        <end position="134"/>
    </location>
</feature>
<accession>A0ABV7EPG7</accession>
<keyword evidence="1" id="KW-0732">Signal</keyword>
<proteinExistence type="predicted"/>
<feature type="chain" id="PRO_5046044772" evidence="1">
    <location>
        <begin position="20"/>
        <end position="141"/>
    </location>
</feature>
<dbReference type="EMBL" id="JBHRSS010000003">
    <property type="protein sequence ID" value="MFC3103791.1"/>
    <property type="molecule type" value="Genomic_DNA"/>
</dbReference>
<evidence type="ECO:0000313" key="4">
    <source>
        <dbReference type="Proteomes" id="UP001595462"/>
    </source>
</evidence>
<evidence type="ECO:0000259" key="2">
    <source>
        <dbReference type="Pfam" id="PF07007"/>
    </source>
</evidence>
<protein>
    <submittedName>
        <fullName evidence="3">Lysozyme inhibitor LprI family protein</fullName>
    </submittedName>
</protein>
<keyword evidence="4" id="KW-1185">Reference proteome</keyword>
<gene>
    <name evidence="3" type="ORF">ACFOSU_07795</name>
</gene>
<dbReference type="Proteomes" id="UP001595462">
    <property type="component" value="Unassembled WGS sequence"/>
</dbReference>
<dbReference type="Pfam" id="PF07007">
    <property type="entry name" value="LprI"/>
    <property type="match status" value="1"/>
</dbReference>
<name>A0ABV7EPG7_9GAMM</name>
<evidence type="ECO:0000313" key="3">
    <source>
        <dbReference type="EMBL" id="MFC3103791.1"/>
    </source>
</evidence>
<organism evidence="3 4">
    <name type="scientific">Salinisphaera aquimarina</name>
    <dbReference type="NCBI Taxonomy" id="2094031"/>
    <lineage>
        <taxon>Bacteria</taxon>
        <taxon>Pseudomonadati</taxon>
        <taxon>Pseudomonadota</taxon>
        <taxon>Gammaproteobacteria</taxon>
        <taxon>Salinisphaerales</taxon>
        <taxon>Salinisphaeraceae</taxon>
        <taxon>Salinisphaera</taxon>
    </lineage>
</organism>
<reference evidence="4" key="1">
    <citation type="journal article" date="2019" name="Int. J. Syst. Evol. Microbiol.">
        <title>The Global Catalogue of Microorganisms (GCM) 10K type strain sequencing project: providing services to taxonomists for standard genome sequencing and annotation.</title>
        <authorList>
            <consortium name="The Broad Institute Genomics Platform"/>
            <consortium name="The Broad Institute Genome Sequencing Center for Infectious Disease"/>
            <person name="Wu L."/>
            <person name="Ma J."/>
        </authorList>
    </citation>
    <scope>NUCLEOTIDE SEQUENCE [LARGE SCALE GENOMIC DNA]</scope>
    <source>
        <strain evidence="4">KCTC 52640</strain>
    </source>
</reference>